<evidence type="ECO:0000256" key="6">
    <source>
        <dbReference type="SAM" id="MobiDB-lite"/>
    </source>
</evidence>
<dbReference type="Proteomes" id="UP000634136">
    <property type="component" value="Unassembled WGS sequence"/>
</dbReference>
<comment type="subcellular location">
    <subcellularLocation>
        <location evidence="1">Nucleus</location>
    </subcellularLocation>
</comment>
<gene>
    <name evidence="7" type="ORF">G2W53_026676</name>
</gene>
<protein>
    <submittedName>
        <fullName evidence="7">Transcription factor VIP1</fullName>
    </submittedName>
</protein>
<reference evidence="7" key="1">
    <citation type="submission" date="2020-09" db="EMBL/GenBank/DDBJ databases">
        <title>Genome-Enabled Discovery of Anthraquinone Biosynthesis in Senna tora.</title>
        <authorList>
            <person name="Kang S.-H."/>
            <person name="Pandey R.P."/>
            <person name="Lee C.-M."/>
            <person name="Sim J.-S."/>
            <person name="Jeong J.-T."/>
            <person name="Choi B.-S."/>
            <person name="Jung M."/>
            <person name="Ginzburg D."/>
            <person name="Zhao K."/>
            <person name="Won S.Y."/>
            <person name="Oh T.-J."/>
            <person name="Yu Y."/>
            <person name="Kim N.-H."/>
            <person name="Lee O.R."/>
            <person name="Lee T.-H."/>
            <person name="Bashyal P."/>
            <person name="Kim T.-S."/>
            <person name="Lee W.-H."/>
            <person name="Kawkins C."/>
            <person name="Kim C.-K."/>
            <person name="Kim J.S."/>
            <person name="Ahn B.O."/>
            <person name="Rhee S.Y."/>
            <person name="Sohng J.K."/>
        </authorList>
    </citation>
    <scope>NUCLEOTIDE SEQUENCE</scope>
    <source>
        <tissue evidence="7">Leaf</tissue>
    </source>
</reference>
<dbReference type="OrthoDB" id="1407163at2759"/>
<keyword evidence="4" id="KW-0804">Transcription</keyword>
<evidence type="ECO:0000256" key="1">
    <source>
        <dbReference type="ARBA" id="ARBA00004123"/>
    </source>
</evidence>
<dbReference type="AlphaFoldDB" id="A0A834THG0"/>
<dbReference type="SUPFAM" id="SSF57959">
    <property type="entry name" value="Leucine zipper domain"/>
    <property type="match status" value="1"/>
</dbReference>
<comment type="caution">
    <text evidence="7">The sequence shown here is derived from an EMBL/GenBank/DDBJ whole genome shotgun (WGS) entry which is preliminary data.</text>
</comment>
<evidence type="ECO:0000256" key="5">
    <source>
        <dbReference type="ARBA" id="ARBA00023242"/>
    </source>
</evidence>
<name>A0A834THG0_9FABA</name>
<dbReference type="GO" id="GO:0005634">
    <property type="term" value="C:nucleus"/>
    <property type="evidence" value="ECO:0007669"/>
    <property type="project" value="UniProtKB-SubCell"/>
</dbReference>
<keyword evidence="8" id="KW-1185">Reference proteome</keyword>
<organism evidence="7 8">
    <name type="scientific">Senna tora</name>
    <dbReference type="NCBI Taxonomy" id="362788"/>
    <lineage>
        <taxon>Eukaryota</taxon>
        <taxon>Viridiplantae</taxon>
        <taxon>Streptophyta</taxon>
        <taxon>Embryophyta</taxon>
        <taxon>Tracheophyta</taxon>
        <taxon>Spermatophyta</taxon>
        <taxon>Magnoliopsida</taxon>
        <taxon>eudicotyledons</taxon>
        <taxon>Gunneridae</taxon>
        <taxon>Pentapetalae</taxon>
        <taxon>rosids</taxon>
        <taxon>fabids</taxon>
        <taxon>Fabales</taxon>
        <taxon>Fabaceae</taxon>
        <taxon>Caesalpinioideae</taxon>
        <taxon>Cassia clade</taxon>
        <taxon>Senna</taxon>
    </lineage>
</organism>
<evidence type="ECO:0000256" key="2">
    <source>
        <dbReference type="ARBA" id="ARBA00023015"/>
    </source>
</evidence>
<keyword evidence="5" id="KW-0539">Nucleus</keyword>
<feature type="region of interest" description="Disordered" evidence="6">
    <location>
        <begin position="73"/>
        <end position="93"/>
    </location>
</feature>
<keyword evidence="3" id="KW-0238">DNA-binding</keyword>
<evidence type="ECO:0000313" key="7">
    <source>
        <dbReference type="EMBL" id="KAF7821221.1"/>
    </source>
</evidence>
<dbReference type="GO" id="GO:0003677">
    <property type="term" value="F:DNA binding"/>
    <property type="evidence" value="ECO:0007669"/>
    <property type="project" value="UniProtKB-KW"/>
</dbReference>
<evidence type="ECO:0000256" key="3">
    <source>
        <dbReference type="ARBA" id="ARBA00023125"/>
    </source>
</evidence>
<dbReference type="EMBL" id="JAAIUW010000008">
    <property type="protein sequence ID" value="KAF7821221.1"/>
    <property type="molecule type" value="Genomic_DNA"/>
</dbReference>
<dbReference type="InterPro" id="IPR044759">
    <property type="entry name" value="bZIP_RF2"/>
</dbReference>
<keyword evidence="2" id="KW-0805">Transcription regulation</keyword>
<sequence length="359" mass="40094">MSKSLKHCSYHRRGNYDEALSLSDFDDLLRLDDYPFDINTFDFASPLPNTQNEDVVAPSAVALGVPNAAIDSVSEESNGHNSRPSKPLSPPTGHLQSFSLDSDFYNIGLGLIGDVNGIDGEDLGRNGEWPIVHHRQNISMDGLTNVSSVEADSSMGSERKKAVTPHELAELALIDPSRYRKLRSYASFTSTSYSSFSFFIWILGNRQSAARSKVRKNRYASELEINVPMLKTKSSNVSTELTIIQRKTTELRAENKLLKVQLEATLQQARFRDAINQLLREDLHRLKIQNFQSAAFSGNSSFSCLLSKFATELALHHLAKNRSQQTQLTPIMLDMPPSSSSQPFNGHPGSDFFYFNQKN</sequence>
<dbReference type="PANTHER" id="PTHR13690">
    <property type="entry name" value="TRANSCRIPTION FACTOR POSF21-RELATED"/>
    <property type="match status" value="1"/>
</dbReference>
<evidence type="ECO:0000256" key="4">
    <source>
        <dbReference type="ARBA" id="ARBA00023163"/>
    </source>
</evidence>
<evidence type="ECO:0000313" key="8">
    <source>
        <dbReference type="Proteomes" id="UP000634136"/>
    </source>
</evidence>
<proteinExistence type="predicted"/>
<dbReference type="PANTHER" id="PTHR13690:SF86">
    <property type="entry name" value="TRANSCRIPTION FACTOR VIP1"/>
    <property type="match status" value="1"/>
</dbReference>
<dbReference type="CDD" id="cd14703">
    <property type="entry name" value="bZIP_plant_RF2"/>
    <property type="match status" value="1"/>
</dbReference>
<dbReference type="GO" id="GO:0003700">
    <property type="term" value="F:DNA-binding transcription factor activity"/>
    <property type="evidence" value="ECO:0007669"/>
    <property type="project" value="InterPro"/>
</dbReference>
<dbReference type="InterPro" id="IPR046347">
    <property type="entry name" value="bZIP_sf"/>
</dbReference>
<accession>A0A834THG0</accession>
<feature type="compositionally biased region" description="Polar residues" evidence="6">
    <location>
        <begin position="75"/>
        <end position="84"/>
    </location>
</feature>